<gene>
    <name evidence="2" type="ORF">PSON_ATCC_30995.1.T0900078</name>
</gene>
<feature type="compositionally biased region" description="Low complexity" evidence="1">
    <location>
        <begin position="274"/>
        <end position="321"/>
    </location>
</feature>
<organism evidence="2 3">
    <name type="scientific">Paramecium sonneborni</name>
    <dbReference type="NCBI Taxonomy" id="65129"/>
    <lineage>
        <taxon>Eukaryota</taxon>
        <taxon>Sar</taxon>
        <taxon>Alveolata</taxon>
        <taxon>Ciliophora</taxon>
        <taxon>Intramacronucleata</taxon>
        <taxon>Oligohymenophorea</taxon>
        <taxon>Peniculida</taxon>
        <taxon>Parameciidae</taxon>
        <taxon>Paramecium</taxon>
    </lineage>
</organism>
<evidence type="ECO:0000313" key="3">
    <source>
        <dbReference type="Proteomes" id="UP000692954"/>
    </source>
</evidence>
<feature type="compositionally biased region" description="Polar residues" evidence="1">
    <location>
        <begin position="380"/>
        <end position="390"/>
    </location>
</feature>
<accession>A0A8S1PXT3</accession>
<name>A0A8S1PXT3_9CILI</name>
<comment type="caution">
    <text evidence="2">The sequence shown here is derived from an EMBL/GenBank/DDBJ whole genome shotgun (WGS) entry which is preliminary data.</text>
</comment>
<dbReference type="Proteomes" id="UP000692954">
    <property type="component" value="Unassembled WGS sequence"/>
</dbReference>
<dbReference type="CDD" id="cd19756">
    <property type="entry name" value="Bbox2"/>
    <property type="match status" value="1"/>
</dbReference>
<feature type="compositionally biased region" description="Basic and acidic residues" evidence="1">
    <location>
        <begin position="264"/>
        <end position="273"/>
    </location>
</feature>
<protein>
    <submittedName>
        <fullName evidence="2">Uncharacterized protein</fullName>
    </submittedName>
</protein>
<feature type="region of interest" description="Disordered" evidence="1">
    <location>
        <begin position="264"/>
        <end position="324"/>
    </location>
</feature>
<reference evidence="2" key="1">
    <citation type="submission" date="2021-01" db="EMBL/GenBank/DDBJ databases">
        <authorList>
            <consortium name="Genoscope - CEA"/>
            <person name="William W."/>
        </authorList>
    </citation>
    <scope>NUCLEOTIDE SEQUENCE</scope>
</reference>
<evidence type="ECO:0000256" key="1">
    <source>
        <dbReference type="SAM" id="MobiDB-lite"/>
    </source>
</evidence>
<feature type="region of interest" description="Disordered" evidence="1">
    <location>
        <begin position="380"/>
        <end position="417"/>
    </location>
</feature>
<evidence type="ECO:0000313" key="2">
    <source>
        <dbReference type="EMBL" id="CAD8108015.1"/>
    </source>
</evidence>
<dbReference type="EMBL" id="CAJJDN010000090">
    <property type="protein sequence ID" value="CAD8108015.1"/>
    <property type="molecule type" value="Genomic_DNA"/>
</dbReference>
<dbReference type="OrthoDB" id="303162at2759"/>
<feature type="compositionally biased region" description="Pro residues" evidence="1">
    <location>
        <begin position="395"/>
        <end position="413"/>
    </location>
</feature>
<dbReference type="AlphaFoldDB" id="A0A8S1PXT3"/>
<sequence length="738" mass="85146">MQNFHYQSCNMADHEDEFLNMVCIDEKCNKHQLLCVYCMEEHQQCIKHPVKKFLRDFKSQVVSQNLDTGSKIEDLIVFYDQIKTTMEQAQKEMNEIFERSKQTIIDTKKLISQFSQQETAKSVQMQKLIEFESTLNQDTFIQLLAEIESFKPNSERFSFSIKKIQGHQIGQLQERIANGKFHQREYQSAITGLNEQFVNLHEVLKKNLQNYFLNAPQKPIEQEQNESKIIKQQQSLYPLIQPPTLEIQEKSIIAIDDDLEEIERGNRNNENIKKQTTNNNNNNINNNNNNNINNNNINNNNSNNNPTNNNLINYQNSNQKNQDSQISITDILDSSFSKKQSFSDNKQNQSNNNKQQQNNKTTKQFLPSYQPTQQNSNFQKYQSQTNNGTSQIPTRQPPLPPSPPPPPTQPPLQSPQIDAYQDENQGDVETILNVSQDQSFQLLSNSREITKLLLLSKSVVAGCGGLQFQGFDITTCKKLFTLNLDADITDAAYLETDEFNGTLYLATNKGKIETFIRESNSENQFTFRTNSQQLVDRPGVLLIQINQQEKQLVTLGQDKVIRIFPIKTLRELKRCDIQDVGTALHVDSKYVYVGGNKFLFIWDQTSQTKKIIQISESKVISIQTNENKLIVGLSDKIKIYERKANGDYQPIHEQSFGEISTMNILKKWPILLVSCTSQQQQKVCLYNYEQDSSEKLQEQKATSCAVREFDKIYHVAFGQEKGLCNIYRIEQTQQQQSQ</sequence>
<feature type="region of interest" description="Disordered" evidence="1">
    <location>
        <begin position="337"/>
        <end position="359"/>
    </location>
</feature>
<keyword evidence="3" id="KW-1185">Reference proteome</keyword>
<proteinExistence type="predicted"/>